<reference evidence="2 3" key="1">
    <citation type="submission" date="2018-05" db="EMBL/GenBank/DDBJ databases">
        <title>Mucilaginibacter hurinus sp. nov., isolated from briquette warehouse soil.</title>
        <authorList>
            <person name="Choi L."/>
        </authorList>
    </citation>
    <scope>NUCLEOTIDE SEQUENCE [LARGE SCALE GENOMIC DNA]</scope>
    <source>
        <strain evidence="2 3">ZR32</strain>
    </source>
</reference>
<protein>
    <submittedName>
        <fullName evidence="2">Uncharacterized protein</fullName>
    </submittedName>
</protein>
<keyword evidence="1" id="KW-0472">Membrane</keyword>
<feature type="transmembrane region" description="Helical" evidence="1">
    <location>
        <begin position="85"/>
        <end position="103"/>
    </location>
</feature>
<keyword evidence="1" id="KW-0812">Transmembrane</keyword>
<feature type="transmembrane region" description="Helical" evidence="1">
    <location>
        <begin position="109"/>
        <end position="129"/>
    </location>
</feature>
<dbReference type="AlphaFoldDB" id="A0A367GUC1"/>
<organism evidence="2 3">
    <name type="scientific">Mucilaginibacter hurinus</name>
    <dbReference type="NCBI Taxonomy" id="2201324"/>
    <lineage>
        <taxon>Bacteria</taxon>
        <taxon>Pseudomonadati</taxon>
        <taxon>Bacteroidota</taxon>
        <taxon>Sphingobacteriia</taxon>
        <taxon>Sphingobacteriales</taxon>
        <taxon>Sphingobacteriaceae</taxon>
        <taxon>Mucilaginibacter</taxon>
    </lineage>
</organism>
<proteinExistence type="predicted"/>
<dbReference type="RefSeq" id="WP_114003695.1">
    <property type="nucleotide sequence ID" value="NZ_QGDC01000001.1"/>
</dbReference>
<dbReference type="EMBL" id="QGDC01000001">
    <property type="protein sequence ID" value="RCH56798.1"/>
    <property type="molecule type" value="Genomic_DNA"/>
</dbReference>
<evidence type="ECO:0000256" key="1">
    <source>
        <dbReference type="SAM" id="Phobius"/>
    </source>
</evidence>
<sequence>MSRQSEYQSPLVDPEKKMFRAIWKEFCGNLEILKHALVPHQHAKLPPKKFEASHFQDDQSYTYEVAMEMYRESTKRIDALEEKGFKLLTYISAVSAILIYFLSTEIAGWFKLFVILSLFCLTLAIIISLRCISIKHQKVLFIDAMFNFEADTEPVPKSRNTVTAEILTCTVYNQTVADNTADILKGARVMLGYGIFFTIISCVFFLAVPVIKKEENKVQQMHVTMGDSSLRDKILSSSARKDTQLVKMRTELDRLNRKLDSIVRAGKVPLPRKPDSVFKK</sequence>
<feature type="transmembrane region" description="Helical" evidence="1">
    <location>
        <begin position="190"/>
        <end position="211"/>
    </location>
</feature>
<accession>A0A367GUC1</accession>
<evidence type="ECO:0000313" key="3">
    <source>
        <dbReference type="Proteomes" id="UP000253209"/>
    </source>
</evidence>
<dbReference type="OrthoDB" id="1950427at2"/>
<keyword evidence="3" id="KW-1185">Reference proteome</keyword>
<dbReference type="Proteomes" id="UP000253209">
    <property type="component" value="Unassembled WGS sequence"/>
</dbReference>
<comment type="caution">
    <text evidence="2">The sequence shown here is derived from an EMBL/GenBank/DDBJ whole genome shotgun (WGS) entry which is preliminary data.</text>
</comment>
<evidence type="ECO:0000313" key="2">
    <source>
        <dbReference type="EMBL" id="RCH56798.1"/>
    </source>
</evidence>
<gene>
    <name evidence="2" type="ORF">DJ568_02780</name>
</gene>
<keyword evidence="1" id="KW-1133">Transmembrane helix</keyword>
<name>A0A367GUC1_9SPHI</name>